<dbReference type="InterPro" id="IPR014017">
    <property type="entry name" value="DNA_helicase_UvrD-like_C"/>
</dbReference>
<evidence type="ECO:0000256" key="4">
    <source>
        <dbReference type="ARBA" id="ARBA00022801"/>
    </source>
</evidence>
<evidence type="ECO:0000256" key="12">
    <source>
        <dbReference type="ARBA" id="ARBA00034808"/>
    </source>
</evidence>
<evidence type="ECO:0000256" key="10">
    <source>
        <dbReference type="ARBA" id="ARBA00023235"/>
    </source>
</evidence>
<dbReference type="PROSITE" id="PS51217">
    <property type="entry name" value="UVRD_HELICASE_CTER"/>
    <property type="match status" value="1"/>
</dbReference>
<protein>
    <recommendedName>
        <fullName evidence="12">DNA 3'-5' helicase</fullName>
        <ecNumber evidence="12">5.6.2.4</ecNumber>
    </recommendedName>
</protein>
<keyword evidence="2 14" id="KW-0547">Nucleotide-binding</keyword>
<dbReference type="InterPro" id="IPR038726">
    <property type="entry name" value="PDDEXK_AddAB-type"/>
</dbReference>
<feature type="compositionally biased region" description="Low complexity" evidence="15">
    <location>
        <begin position="471"/>
        <end position="486"/>
    </location>
</feature>
<dbReference type="InterPro" id="IPR027417">
    <property type="entry name" value="P-loop_NTPase"/>
</dbReference>
<organism evidence="18 19">
    <name type="scientific">Nesterenkonia aerolata</name>
    <dbReference type="NCBI Taxonomy" id="3074079"/>
    <lineage>
        <taxon>Bacteria</taxon>
        <taxon>Bacillati</taxon>
        <taxon>Actinomycetota</taxon>
        <taxon>Actinomycetes</taxon>
        <taxon>Micrococcales</taxon>
        <taxon>Micrococcaceae</taxon>
        <taxon>Nesterenkonia</taxon>
    </lineage>
</organism>
<dbReference type="Gene3D" id="3.90.320.10">
    <property type="match status" value="1"/>
</dbReference>
<evidence type="ECO:0000256" key="8">
    <source>
        <dbReference type="ARBA" id="ARBA00023125"/>
    </source>
</evidence>
<comment type="catalytic activity">
    <reaction evidence="11">
        <text>Couples ATP hydrolysis with the unwinding of duplex DNA by translocating in the 3'-5' direction.</text>
        <dbReference type="EC" id="5.6.2.4"/>
    </reaction>
</comment>
<dbReference type="InterPro" id="IPR011604">
    <property type="entry name" value="PDDEXK-like_dom_sf"/>
</dbReference>
<evidence type="ECO:0000259" key="16">
    <source>
        <dbReference type="PROSITE" id="PS51198"/>
    </source>
</evidence>
<dbReference type="InterPro" id="IPR014016">
    <property type="entry name" value="UvrD-like_ATP-bd"/>
</dbReference>
<dbReference type="Gene3D" id="1.10.486.10">
    <property type="entry name" value="PCRA, domain 4"/>
    <property type="match status" value="1"/>
</dbReference>
<keyword evidence="8" id="KW-0238">DNA-binding</keyword>
<keyword evidence="9" id="KW-0234">DNA repair</keyword>
<dbReference type="Gene3D" id="1.10.3170.10">
    <property type="entry name" value="Recbcd, chain B, domain 2"/>
    <property type="match status" value="1"/>
</dbReference>
<keyword evidence="6" id="KW-0269">Exonuclease</keyword>
<keyword evidence="10" id="KW-0413">Isomerase</keyword>
<sequence>MTTTSSVPGAPDMRKYSAHDLLELLHDPLEGSFKLPTAEQTPVIEHGLDPLLVVAGAGSGKTATMADRVVYQVAIGAVKPDEVLGVTFTKKAASELRERMIGKLKRLEERRVIAVSDLLGADEAGISGVGIDGVMDLLAPEVSTYHSYAHALVQEYGLQIGLEPETRVITEAEAWQIITAVVRDYASAHREELIELDVSISTLANHALTLASECAEHLIDDPEEVRRFLTAEIDYPETLAMDQEKVRGAKKAFTVKDRELLTNLAVRRHVVDVVEAYQQRKRMRQVMDYGDLLVNAVRIVRETDAAAQQRSKYRLVLLDEFQDTSHAQLELFTALFAHSEGPGVTAVGDPNQSIYGFRGASAGQLFSFVDRFTRQDADSGEWCAPRTLQLTKAWRNGTVILDAANRLVAPLREKQGRTAPDWKRYKQDEKRISALTAGKTEPGELRCGWFPSDDEEFAAVADRIAAELAAASAEPAGAGEPSSGAGSPPPTAAVLSRTRKHLMGIARELDARAVAYEFVGLSGLLEVPEVADVIAYLRVISDASRGDAMLRLLAGPKYQIGPRDLMQLNRLAARTLMARQPVEAETAPAEEPVKEAAELASLVEGLFAVPADPRDPQAEAFTTDGHQRLVRAKQDLRILGRLAGLDIPTLLERVIEVTGLGVEVLVRPGDSQHLARRQLDALLDHARGFASAAAESSDVEGFLAWLDAAEERERGLGLAAAEPRPGAVQLLTVHASKGLEWDIVAVIGLREGIFPSDASDRWTGSNGALPWPLRGDRESLPQWESRQEASVAFWSAALGVASAGQTKRWRESVRARRGFDEDAPVLTFAEQVTMFRREEERRLAYVAVTRAERLLLVTGARFYGATKTGQIPSQFLRELAAVEGVKPFIVRDPASGEDREMSLPSEVSSPDIETSEDEELFAEVKDFRQEPNPKASQLWEGVWPFDPLAQTPLRLVTEERYEKEPWRVPVRRPMGEDSPVVSRRPAVEAAASRVHGLMAGEGTGCSSHGGADESDRRRHPGGGAAEQTQVSDVEQEAQWAVDRFLASRMPLGAPELPAIMSTSRFVELDADGQEVAERYRRPVPKQPSTVMRRGTAVHGFIEDYYGHRAGLDGIEDPLQGDQHVSREFGIEKVRASVETSPWGARQIAAMEIGLMTSVDGVTINGRIDAVFGVKPDGTDVEVSDFDRWQGLPRGERHAAMAQCSWQLVDWKTGKVPHDLENKQLQLAIYRLAFSRTFGVALEDISAAFYYIDHARVVQAEHLPEADQLEEVIRRARRFFA</sequence>
<dbReference type="Gene3D" id="3.40.50.300">
    <property type="entry name" value="P-loop containing nucleotide triphosphate hydrolases"/>
    <property type="match status" value="3"/>
</dbReference>
<feature type="domain" description="UvrD-like helicase ATP-binding" evidence="16">
    <location>
        <begin position="34"/>
        <end position="397"/>
    </location>
</feature>
<dbReference type="PROSITE" id="PS51198">
    <property type="entry name" value="UVRD_HELICASE_ATP_BIND"/>
    <property type="match status" value="1"/>
</dbReference>
<evidence type="ECO:0000256" key="1">
    <source>
        <dbReference type="ARBA" id="ARBA00022722"/>
    </source>
</evidence>
<feature type="region of interest" description="Disordered" evidence="15">
    <location>
        <begin position="471"/>
        <end position="493"/>
    </location>
</feature>
<evidence type="ECO:0000256" key="5">
    <source>
        <dbReference type="ARBA" id="ARBA00022806"/>
    </source>
</evidence>
<feature type="binding site" evidence="14">
    <location>
        <begin position="55"/>
        <end position="62"/>
    </location>
    <ligand>
        <name>ATP</name>
        <dbReference type="ChEBI" id="CHEBI:30616"/>
    </ligand>
</feature>
<keyword evidence="5 14" id="KW-0347">Helicase</keyword>
<proteinExistence type="predicted"/>
<evidence type="ECO:0000256" key="3">
    <source>
        <dbReference type="ARBA" id="ARBA00022763"/>
    </source>
</evidence>
<dbReference type="GO" id="GO:0016787">
    <property type="term" value="F:hydrolase activity"/>
    <property type="evidence" value="ECO:0007669"/>
    <property type="project" value="UniProtKB-KW"/>
</dbReference>
<dbReference type="Pfam" id="PF12705">
    <property type="entry name" value="PDDEXK_1"/>
    <property type="match status" value="1"/>
</dbReference>
<keyword evidence="7 14" id="KW-0067">ATP-binding</keyword>
<keyword evidence="1" id="KW-0540">Nuclease</keyword>
<dbReference type="EC" id="5.6.2.4" evidence="12"/>
<dbReference type="PANTHER" id="PTHR11070:SF55">
    <property type="entry name" value="DNA 3'-5' HELICASE"/>
    <property type="match status" value="1"/>
</dbReference>
<comment type="catalytic activity">
    <reaction evidence="13">
        <text>ATP + H2O = ADP + phosphate + H(+)</text>
        <dbReference type="Rhea" id="RHEA:13065"/>
        <dbReference type="ChEBI" id="CHEBI:15377"/>
        <dbReference type="ChEBI" id="CHEBI:15378"/>
        <dbReference type="ChEBI" id="CHEBI:30616"/>
        <dbReference type="ChEBI" id="CHEBI:43474"/>
        <dbReference type="ChEBI" id="CHEBI:456216"/>
        <dbReference type="EC" id="5.6.2.4"/>
    </reaction>
</comment>
<feature type="region of interest" description="Disordered" evidence="15">
    <location>
        <begin position="997"/>
        <end position="1033"/>
    </location>
</feature>
<evidence type="ECO:0000313" key="19">
    <source>
        <dbReference type="Proteomes" id="UP001251870"/>
    </source>
</evidence>
<evidence type="ECO:0000256" key="14">
    <source>
        <dbReference type="PROSITE-ProRule" id="PRU00560"/>
    </source>
</evidence>
<dbReference type="EMBL" id="JAVKGR010000001">
    <property type="protein sequence ID" value="MDR8018150.1"/>
    <property type="molecule type" value="Genomic_DNA"/>
</dbReference>
<evidence type="ECO:0000256" key="7">
    <source>
        <dbReference type="ARBA" id="ARBA00022840"/>
    </source>
</evidence>
<evidence type="ECO:0000256" key="9">
    <source>
        <dbReference type="ARBA" id="ARBA00023204"/>
    </source>
</evidence>
<feature type="domain" description="UvrD-like helicase C-terminal" evidence="17">
    <location>
        <begin position="398"/>
        <end position="738"/>
    </location>
</feature>
<dbReference type="Proteomes" id="UP001251870">
    <property type="component" value="Unassembled WGS sequence"/>
</dbReference>
<dbReference type="PANTHER" id="PTHR11070">
    <property type="entry name" value="UVRD / RECB / PCRA DNA HELICASE FAMILY MEMBER"/>
    <property type="match status" value="1"/>
</dbReference>
<dbReference type="Gene3D" id="3.30.160.800">
    <property type="match status" value="1"/>
</dbReference>
<name>A0ABU2DP59_9MICC</name>
<evidence type="ECO:0000256" key="2">
    <source>
        <dbReference type="ARBA" id="ARBA00022741"/>
    </source>
</evidence>
<evidence type="ECO:0000256" key="13">
    <source>
        <dbReference type="ARBA" id="ARBA00048988"/>
    </source>
</evidence>
<keyword evidence="19" id="KW-1185">Reference proteome</keyword>
<dbReference type="Pfam" id="PF00580">
    <property type="entry name" value="UvrD-helicase"/>
    <property type="match status" value="1"/>
</dbReference>
<dbReference type="InterPro" id="IPR000212">
    <property type="entry name" value="DNA_helicase_UvrD/REP"/>
</dbReference>
<evidence type="ECO:0000256" key="15">
    <source>
        <dbReference type="SAM" id="MobiDB-lite"/>
    </source>
</evidence>
<keyword evidence="3" id="KW-0227">DNA damage</keyword>
<keyword evidence="4 14" id="KW-0378">Hydrolase</keyword>
<evidence type="ECO:0000313" key="18">
    <source>
        <dbReference type="EMBL" id="MDR8018150.1"/>
    </source>
</evidence>
<evidence type="ECO:0000256" key="6">
    <source>
        <dbReference type="ARBA" id="ARBA00022839"/>
    </source>
</evidence>
<dbReference type="CDD" id="cd17932">
    <property type="entry name" value="DEXQc_UvrD"/>
    <property type="match status" value="1"/>
</dbReference>
<accession>A0ABU2DP59</accession>
<dbReference type="SUPFAM" id="SSF52540">
    <property type="entry name" value="P-loop containing nucleoside triphosphate hydrolases"/>
    <property type="match status" value="1"/>
</dbReference>
<comment type="caution">
    <text evidence="18">The sequence shown here is derived from an EMBL/GenBank/DDBJ whole genome shotgun (WGS) entry which is preliminary data.</text>
</comment>
<gene>
    <name evidence="18" type="ORF">RIL96_01030</name>
</gene>
<dbReference type="GO" id="GO:0004386">
    <property type="term" value="F:helicase activity"/>
    <property type="evidence" value="ECO:0007669"/>
    <property type="project" value="UniProtKB-KW"/>
</dbReference>
<feature type="region of interest" description="Disordered" evidence="15">
    <location>
        <begin position="895"/>
        <end position="914"/>
    </location>
</feature>
<dbReference type="Pfam" id="PF13361">
    <property type="entry name" value="UvrD_C"/>
    <property type="match status" value="2"/>
</dbReference>
<evidence type="ECO:0000259" key="17">
    <source>
        <dbReference type="PROSITE" id="PS51217"/>
    </source>
</evidence>
<evidence type="ECO:0000256" key="11">
    <source>
        <dbReference type="ARBA" id="ARBA00034617"/>
    </source>
</evidence>
<reference evidence="18 19" key="1">
    <citation type="submission" date="2023-09" db="EMBL/GenBank/DDBJ databases">
        <title>Description of three actinobacteria isolated from air of manufacturing shop in a pharmaceutical factory.</title>
        <authorList>
            <person name="Zhang D.-F."/>
        </authorList>
    </citation>
    <scope>NUCLEOTIDE SEQUENCE [LARGE SCALE GENOMIC DNA]</scope>
    <source>
        <strain evidence="18 19">LY-0111</strain>
    </source>
</reference>